<keyword evidence="5" id="KW-1185">Reference proteome</keyword>
<evidence type="ECO:0000256" key="2">
    <source>
        <dbReference type="ARBA" id="ARBA00023315"/>
    </source>
</evidence>
<protein>
    <submittedName>
        <fullName evidence="4">Acetyltransferase</fullName>
    </submittedName>
</protein>
<evidence type="ECO:0000256" key="1">
    <source>
        <dbReference type="ARBA" id="ARBA00022679"/>
    </source>
</evidence>
<gene>
    <name evidence="4" type="ORF">BBOU_0756</name>
</gene>
<dbReference type="GeneID" id="303203904"/>
<name>A0A086ZQ26_9BIFI</name>
<keyword evidence="1 4" id="KW-0808">Transferase</keyword>
<dbReference type="CDD" id="cd04301">
    <property type="entry name" value="NAT_SF"/>
    <property type="match status" value="1"/>
</dbReference>
<dbReference type="Pfam" id="PF00583">
    <property type="entry name" value="Acetyltransf_1"/>
    <property type="match status" value="1"/>
</dbReference>
<evidence type="ECO:0000313" key="4">
    <source>
        <dbReference type="EMBL" id="KFI48626.1"/>
    </source>
</evidence>
<dbReference type="PANTHER" id="PTHR43877:SF2">
    <property type="entry name" value="AMINOALKYLPHOSPHONATE N-ACETYLTRANSFERASE-RELATED"/>
    <property type="match status" value="1"/>
</dbReference>
<sequence length="147" mass="17135">MRIKNAESDDFPEALRFIRALWDYNTYADGPTRDVYERVLADDASFVFFLLDDEGRYVGMCHGDYFETFWMCGLTCYVSSLIVDEHERGKGYGTMMLDYAVELARQRGCRAMTLDSGLPRTAAHRFYERYGFERSCYGFELQLPSSR</sequence>
<dbReference type="OrthoDB" id="9789603at2"/>
<dbReference type="EMBL" id="JGYQ01000007">
    <property type="protein sequence ID" value="KFI48626.1"/>
    <property type="molecule type" value="Genomic_DNA"/>
</dbReference>
<dbReference type="Gene3D" id="3.40.630.30">
    <property type="match status" value="1"/>
</dbReference>
<dbReference type="AlphaFoldDB" id="A0A086ZQ26"/>
<dbReference type="GO" id="GO:0016747">
    <property type="term" value="F:acyltransferase activity, transferring groups other than amino-acyl groups"/>
    <property type="evidence" value="ECO:0007669"/>
    <property type="project" value="InterPro"/>
</dbReference>
<proteinExistence type="predicted"/>
<evidence type="ECO:0000313" key="5">
    <source>
        <dbReference type="Proteomes" id="UP000029093"/>
    </source>
</evidence>
<feature type="domain" description="N-acetyltransferase" evidence="3">
    <location>
        <begin position="1"/>
        <end position="147"/>
    </location>
</feature>
<dbReference type="InterPro" id="IPR050832">
    <property type="entry name" value="Bact_Acetyltransf"/>
</dbReference>
<accession>A0A086ZQ26</accession>
<dbReference type="SUPFAM" id="SSF55729">
    <property type="entry name" value="Acyl-CoA N-acyltransferases (Nat)"/>
    <property type="match status" value="1"/>
</dbReference>
<dbReference type="RefSeq" id="WP_026502808.1">
    <property type="nucleotide sequence ID" value="NZ_JGYQ01000007.1"/>
</dbReference>
<dbReference type="PANTHER" id="PTHR43877">
    <property type="entry name" value="AMINOALKYLPHOSPHONATE N-ACETYLTRANSFERASE-RELATED-RELATED"/>
    <property type="match status" value="1"/>
</dbReference>
<reference evidence="4 5" key="1">
    <citation type="submission" date="2014-03" db="EMBL/GenBank/DDBJ databases">
        <title>Genomics of Bifidobacteria.</title>
        <authorList>
            <person name="Ventura M."/>
            <person name="Milani C."/>
            <person name="Lugli G.A."/>
        </authorList>
    </citation>
    <scope>NUCLEOTIDE SEQUENCE [LARGE SCALE GENOMIC DNA]</scope>
    <source>
        <strain evidence="4 5">LMG 10736</strain>
    </source>
</reference>
<comment type="caution">
    <text evidence="4">The sequence shown here is derived from an EMBL/GenBank/DDBJ whole genome shotgun (WGS) entry which is preliminary data.</text>
</comment>
<dbReference type="Proteomes" id="UP000029093">
    <property type="component" value="Unassembled WGS sequence"/>
</dbReference>
<dbReference type="PROSITE" id="PS51186">
    <property type="entry name" value="GNAT"/>
    <property type="match status" value="1"/>
</dbReference>
<organism evidence="4 5">
    <name type="scientific">Bifidobacterium boum</name>
    <dbReference type="NCBI Taxonomy" id="78343"/>
    <lineage>
        <taxon>Bacteria</taxon>
        <taxon>Bacillati</taxon>
        <taxon>Actinomycetota</taxon>
        <taxon>Actinomycetes</taxon>
        <taxon>Bifidobacteriales</taxon>
        <taxon>Bifidobacteriaceae</taxon>
        <taxon>Bifidobacterium</taxon>
    </lineage>
</organism>
<dbReference type="InterPro" id="IPR016181">
    <property type="entry name" value="Acyl_CoA_acyltransferase"/>
</dbReference>
<keyword evidence="2" id="KW-0012">Acyltransferase</keyword>
<dbReference type="InterPro" id="IPR000182">
    <property type="entry name" value="GNAT_dom"/>
</dbReference>
<evidence type="ECO:0000259" key="3">
    <source>
        <dbReference type="PROSITE" id="PS51186"/>
    </source>
</evidence>